<evidence type="ECO:0000256" key="1">
    <source>
        <dbReference type="SAM" id="MobiDB-lite"/>
    </source>
</evidence>
<keyword evidence="2" id="KW-0472">Membrane</keyword>
<feature type="transmembrane region" description="Helical" evidence="2">
    <location>
        <begin position="47"/>
        <end position="74"/>
    </location>
</feature>
<accession>A0ABQ3EWJ7</accession>
<evidence type="ECO:0000313" key="5">
    <source>
        <dbReference type="Proteomes" id="UP000642673"/>
    </source>
</evidence>
<sequence>MEANDGEQGRPAPTARPRPGPAARLLAAPPPGPARPQFWRSPLRGPWLTAVFGLVLLVGVTLLFLTGLLSYAAYNPDLAPVNDQTPGKGWLGFYLFSWPTSPHWLYRLTQGVHVVVGVVLVPVLLAKLWSVIPKLFEWPPVRSVSHGIERLSLLLLVGGAGFEFVTGILNVQLHYIFPGSFYTLHFYGAWVFIGAFVVHVAFRLPRAVRAVRAPGARPAAGTPEAAGLVSPRPAAATVSRRGAVAMVGLGSLALFVVTAGQSVGGWWRHTALLAPHGRDPGSGPNGFQINKTAASVGIRPSDIGPAWRLTVRGPGRQVVLTREELLAMEQNEAALPIACVEGWSTPDQLWSGVRLTALAALVGLGTDAPQVLVESVQRGGSFSSVALRDNQVRDHRSLLAVRVNGAVLSPDHGYPARVIVPGAPGVNNTKWVTRLTFGEPV</sequence>
<evidence type="ECO:0000259" key="3">
    <source>
        <dbReference type="Pfam" id="PF00174"/>
    </source>
</evidence>
<feature type="transmembrane region" description="Helical" evidence="2">
    <location>
        <begin position="111"/>
        <end position="132"/>
    </location>
</feature>
<feature type="region of interest" description="Disordered" evidence="1">
    <location>
        <begin position="1"/>
        <end position="27"/>
    </location>
</feature>
<evidence type="ECO:0000313" key="4">
    <source>
        <dbReference type="EMBL" id="GHB56650.1"/>
    </source>
</evidence>
<dbReference type="CDD" id="cd00321">
    <property type="entry name" value="SO_family_Moco"/>
    <property type="match status" value="1"/>
</dbReference>
<dbReference type="SUPFAM" id="SSF56524">
    <property type="entry name" value="Oxidoreductase molybdopterin-binding domain"/>
    <property type="match status" value="1"/>
</dbReference>
<dbReference type="InterPro" id="IPR036374">
    <property type="entry name" value="OxRdtase_Mopterin-bd_sf"/>
</dbReference>
<reference evidence="5" key="1">
    <citation type="journal article" date="2019" name="Int. J. Syst. Evol. Microbiol.">
        <title>The Global Catalogue of Microorganisms (GCM) 10K type strain sequencing project: providing services to taxonomists for standard genome sequencing and annotation.</title>
        <authorList>
            <consortium name="The Broad Institute Genomics Platform"/>
            <consortium name="The Broad Institute Genome Sequencing Center for Infectious Disease"/>
            <person name="Wu L."/>
            <person name="Ma J."/>
        </authorList>
    </citation>
    <scope>NUCLEOTIDE SEQUENCE [LARGE SCALE GENOMIC DNA]</scope>
    <source>
        <strain evidence="5">JCM 4738</strain>
    </source>
</reference>
<feature type="transmembrane region" description="Helical" evidence="2">
    <location>
        <begin position="182"/>
        <end position="202"/>
    </location>
</feature>
<comment type="caution">
    <text evidence="4">The sequence shown here is derived from an EMBL/GenBank/DDBJ whole genome shotgun (WGS) entry which is preliminary data.</text>
</comment>
<dbReference type="PANTHER" id="PTHR43032:SF2">
    <property type="entry name" value="BLL0505 PROTEIN"/>
    <property type="match status" value="1"/>
</dbReference>
<feature type="transmembrane region" description="Helical" evidence="2">
    <location>
        <begin position="153"/>
        <end position="176"/>
    </location>
</feature>
<protein>
    <submittedName>
        <fullName evidence="4">Membrane protein</fullName>
    </submittedName>
</protein>
<dbReference type="EMBL" id="BMVP01000004">
    <property type="protein sequence ID" value="GHB56650.1"/>
    <property type="molecule type" value="Genomic_DNA"/>
</dbReference>
<gene>
    <name evidence="4" type="ORF">GCM10010347_28440</name>
</gene>
<dbReference type="PANTHER" id="PTHR43032">
    <property type="entry name" value="PROTEIN-METHIONINE-SULFOXIDE REDUCTASE"/>
    <property type="match status" value="1"/>
</dbReference>
<dbReference type="InterPro" id="IPR000572">
    <property type="entry name" value="OxRdtase_Mopterin-bd_dom"/>
</dbReference>
<keyword evidence="2" id="KW-1133">Transmembrane helix</keyword>
<keyword evidence="5" id="KW-1185">Reference proteome</keyword>
<organism evidence="4 5">
    <name type="scientific">Streptomyces cirratus</name>
    <dbReference type="NCBI Taxonomy" id="68187"/>
    <lineage>
        <taxon>Bacteria</taxon>
        <taxon>Bacillati</taxon>
        <taxon>Actinomycetota</taxon>
        <taxon>Actinomycetes</taxon>
        <taxon>Kitasatosporales</taxon>
        <taxon>Streptomycetaceae</taxon>
        <taxon>Streptomyces</taxon>
    </lineage>
</organism>
<dbReference type="RefSeq" id="WP_190184469.1">
    <property type="nucleotide sequence ID" value="NZ_BMVP01000004.1"/>
</dbReference>
<dbReference type="Gene3D" id="3.90.420.10">
    <property type="entry name" value="Oxidoreductase, molybdopterin-binding domain"/>
    <property type="match status" value="1"/>
</dbReference>
<proteinExistence type="predicted"/>
<dbReference type="Proteomes" id="UP000642673">
    <property type="component" value="Unassembled WGS sequence"/>
</dbReference>
<keyword evidence="2" id="KW-0812">Transmembrane</keyword>
<feature type="domain" description="Oxidoreductase molybdopterin-binding" evidence="3">
    <location>
        <begin position="306"/>
        <end position="437"/>
    </location>
</feature>
<name>A0ABQ3EWJ7_9ACTN</name>
<feature type="transmembrane region" description="Helical" evidence="2">
    <location>
        <begin position="242"/>
        <end position="267"/>
    </location>
</feature>
<dbReference type="Pfam" id="PF00174">
    <property type="entry name" value="Oxidored_molyb"/>
    <property type="match status" value="1"/>
</dbReference>
<evidence type="ECO:0000256" key="2">
    <source>
        <dbReference type="SAM" id="Phobius"/>
    </source>
</evidence>